<dbReference type="Gene3D" id="3.40.630.190">
    <property type="entry name" value="LCP protein"/>
    <property type="match status" value="1"/>
</dbReference>
<dbReference type="PANTHER" id="PTHR33392">
    <property type="entry name" value="POLYISOPRENYL-TEICHOIC ACID--PEPTIDOGLYCAN TEICHOIC ACID TRANSFERASE TAGU"/>
    <property type="match status" value="1"/>
</dbReference>
<dbReference type="RefSeq" id="WP_156112326.1">
    <property type="nucleotide sequence ID" value="NZ_JOJZ01000009.1"/>
</dbReference>
<keyword evidence="2" id="KW-0812">Transmembrane</keyword>
<dbReference type="InterPro" id="IPR004474">
    <property type="entry name" value="LytR_CpsA_psr"/>
</dbReference>
<evidence type="ECO:0000313" key="4">
    <source>
        <dbReference type="EMBL" id="KID42296.1"/>
    </source>
</evidence>
<evidence type="ECO:0000259" key="3">
    <source>
        <dbReference type="Pfam" id="PF03816"/>
    </source>
</evidence>
<evidence type="ECO:0000256" key="2">
    <source>
        <dbReference type="SAM" id="Phobius"/>
    </source>
</evidence>
<dbReference type="Pfam" id="PF03816">
    <property type="entry name" value="LytR_cpsA_psr"/>
    <property type="match status" value="1"/>
</dbReference>
<gene>
    <name evidence="4" type="ORF">LfDm3_0225</name>
</gene>
<organism evidence="4 5">
    <name type="scientific">Fructilactobacillus fructivorans</name>
    <dbReference type="NCBI Taxonomy" id="1614"/>
    <lineage>
        <taxon>Bacteria</taxon>
        <taxon>Bacillati</taxon>
        <taxon>Bacillota</taxon>
        <taxon>Bacilli</taxon>
        <taxon>Lactobacillales</taxon>
        <taxon>Lactobacillaceae</taxon>
        <taxon>Fructilactobacillus</taxon>
    </lineage>
</organism>
<evidence type="ECO:0000313" key="5">
    <source>
        <dbReference type="Proteomes" id="UP000031397"/>
    </source>
</evidence>
<dbReference type="PANTHER" id="PTHR33392:SF6">
    <property type="entry name" value="POLYISOPRENYL-TEICHOIC ACID--PEPTIDOGLYCAN TEICHOIC ACID TRANSFERASE TAGU"/>
    <property type="match status" value="1"/>
</dbReference>
<protein>
    <submittedName>
        <fullName evidence="4">Cell envelope-associated transcriptional attenuator LytR-CpsA-Psr, subfamily F2</fullName>
    </submittedName>
</protein>
<sequence length="325" mass="35573">MRSRHMEKKSHKTRNIIILVVIVVVAIVLAFLGYGAYKYKSASNQINKAYKSAGIKKTRDTDALLNHRKPVSILLLGTDTGALDRNYKGRTDTIMVATLNPETKKMTLTSIPRDTAVNIPGYPQDSPSKINAAYTYGSAGTAIKTVEKLLNVPIDFYALINMGGLKEIVDQVGGVTITPTLSFSYEGYTFKKGQPTKMDGKEALSYSRMRYDDPAGDYGRTMRQRQILQAIAGKGASVSQLMNNDFISSIAKSSQTDLSSSDLTKLAAGYREHGDFVDNHLQGENQMIANSAMQVPTESQLQQTTNFIRKNLGLPAAKTGSAAYH</sequence>
<dbReference type="PATRIC" id="fig|1614.7.peg.215"/>
<proteinExistence type="inferred from homology"/>
<dbReference type="OrthoDB" id="27330at2"/>
<keyword evidence="2" id="KW-0472">Membrane</keyword>
<name>A0A0C1PQZ3_9LACO</name>
<feature type="transmembrane region" description="Helical" evidence="2">
    <location>
        <begin position="16"/>
        <end position="37"/>
    </location>
</feature>
<accession>A0A0C1PQZ3</accession>
<comment type="similarity">
    <text evidence="1">Belongs to the LytR/CpsA/Psr (LCP) family.</text>
</comment>
<evidence type="ECO:0000256" key="1">
    <source>
        <dbReference type="ARBA" id="ARBA00006068"/>
    </source>
</evidence>
<keyword evidence="5" id="KW-1185">Reference proteome</keyword>
<dbReference type="AlphaFoldDB" id="A0A0C1PQZ3"/>
<comment type="caution">
    <text evidence="4">The sequence shown here is derived from an EMBL/GenBank/DDBJ whole genome shotgun (WGS) entry which is preliminary data.</text>
</comment>
<dbReference type="Proteomes" id="UP000031397">
    <property type="component" value="Unassembled WGS sequence"/>
</dbReference>
<dbReference type="GeneID" id="74912921"/>
<feature type="domain" description="Cell envelope-related transcriptional attenuator" evidence="3">
    <location>
        <begin position="90"/>
        <end position="234"/>
    </location>
</feature>
<keyword evidence="2" id="KW-1133">Transmembrane helix</keyword>
<dbReference type="EMBL" id="JOJZ01000009">
    <property type="protein sequence ID" value="KID42296.1"/>
    <property type="molecule type" value="Genomic_DNA"/>
</dbReference>
<dbReference type="NCBIfam" id="TIGR00350">
    <property type="entry name" value="lytR_cpsA_psr"/>
    <property type="match status" value="1"/>
</dbReference>
<reference evidence="4 5" key="1">
    <citation type="submission" date="2014-06" db="EMBL/GenBank/DDBJ databases">
        <title>Functional and comparative genomic analyses of the Drosophila gut microbiota identify candidate symbiosis factors.</title>
        <authorList>
            <person name="Newell P.D."/>
            <person name="Chaston J.M."/>
            <person name="Douglas A.E."/>
        </authorList>
    </citation>
    <scope>NUCLEOTIDE SEQUENCE [LARGE SCALE GENOMIC DNA]</scope>
    <source>
        <strain evidence="4 5">DmCS_002</strain>
    </source>
</reference>
<dbReference type="InterPro" id="IPR050922">
    <property type="entry name" value="LytR/CpsA/Psr_CW_biosynth"/>
</dbReference>